<comment type="function">
    <text evidence="1">This enzyme is involved in nucleotide metabolism: it produces dUMP, the immediate precursor of thymidine nucleotides and it decreases the intracellular concentration of dUTP so that uracil cannot be incorporated into DNA.</text>
</comment>
<keyword evidence="4" id="KW-0546">Nucleotide metabolism</keyword>
<dbReference type="InterPro" id="IPR036157">
    <property type="entry name" value="dUTPase-like_sf"/>
</dbReference>
<dbReference type="Gene3D" id="2.70.40.10">
    <property type="match status" value="1"/>
</dbReference>
<feature type="domain" description="dUTPase-like" evidence="5">
    <location>
        <begin position="46"/>
        <end position="166"/>
    </location>
</feature>
<comment type="similarity">
    <text evidence="2">Belongs to the dUTPase family.</text>
</comment>
<name>A0A1V0S8M4_9VIRU</name>
<evidence type="ECO:0000259" key="5">
    <source>
        <dbReference type="Pfam" id="PF00692"/>
    </source>
</evidence>
<evidence type="ECO:0000256" key="3">
    <source>
        <dbReference type="ARBA" id="ARBA00012379"/>
    </source>
</evidence>
<gene>
    <name evidence="6" type="ORF">Catovirus_1_107</name>
</gene>
<dbReference type="SUPFAM" id="SSF51283">
    <property type="entry name" value="dUTPase-like"/>
    <property type="match status" value="1"/>
</dbReference>
<dbReference type="GO" id="GO:0000287">
    <property type="term" value="F:magnesium ion binding"/>
    <property type="evidence" value="ECO:0007669"/>
    <property type="project" value="InterPro"/>
</dbReference>
<dbReference type="PANTHER" id="PTHR11241:SF0">
    <property type="entry name" value="DEOXYURIDINE 5'-TRIPHOSPHATE NUCLEOTIDOHYDROLASE"/>
    <property type="match status" value="1"/>
</dbReference>
<dbReference type="PANTHER" id="PTHR11241">
    <property type="entry name" value="DEOXYURIDINE 5'-TRIPHOSPHATE NUCLEOTIDOHYDROLASE"/>
    <property type="match status" value="1"/>
</dbReference>
<sequence length="168" mass="19098">MIMFKIILAVIIVLLYYNNIHSTSGLHIKILNNNLLDLYRKQKYLFDSGFDLYASYNVTIQPNEIKKINFGIIAQVIGKKHGFLIMNRSSIKNNPELLLVPQVGLIDYEFTGELGSHVLNISNKTKTISSGDSYWQIVFPHLEPFSVKYVDIIESRNRGSNGFGSTNI</sequence>
<accession>A0A1V0S8M4</accession>
<proteinExistence type="inferred from homology"/>
<dbReference type="InterPro" id="IPR029054">
    <property type="entry name" value="dUTPase-like"/>
</dbReference>
<evidence type="ECO:0000256" key="4">
    <source>
        <dbReference type="ARBA" id="ARBA00023080"/>
    </source>
</evidence>
<evidence type="ECO:0000256" key="2">
    <source>
        <dbReference type="ARBA" id="ARBA00006581"/>
    </source>
</evidence>
<evidence type="ECO:0000313" key="6">
    <source>
        <dbReference type="EMBL" id="ARF08057.1"/>
    </source>
</evidence>
<dbReference type="InterPro" id="IPR008181">
    <property type="entry name" value="dUTPase"/>
</dbReference>
<organism evidence="6">
    <name type="scientific">Catovirus CTV1</name>
    <dbReference type="NCBI Taxonomy" id="1977631"/>
    <lineage>
        <taxon>Viruses</taxon>
        <taxon>Varidnaviria</taxon>
        <taxon>Bamfordvirae</taxon>
        <taxon>Nucleocytoviricota</taxon>
        <taxon>Megaviricetes</taxon>
        <taxon>Imitervirales</taxon>
        <taxon>Mimiviridae</taxon>
        <taxon>Klosneuvirinae</taxon>
        <taxon>Catovirus</taxon>
    </lineage>
</organism>
<dbReference type="GO" id="GO:0004170">
    <property type="term" value="F:dUTP diphosphatase activity"/>
    <property type="evidence" value="ECO:0007669"/>
    <property type="project" value="UniProtKB-EC"/>
</dbReference>
<dbReference type="Pfam" id="PF00692">
    <property type="entry name" value="dUTPase"/>
    <property type="match status" value="1"/>
</dbReference>
<dbReference type="EMBL" id="KY684083">
    <property type="protein sequence ID" value="ARF08057.1"/>
    <property type="molecule type" value="Genomic_DNA"/>
</dbReference>
<evidence type="ECO:0000256" key="1">
    <source>
        <dbReference type="ARBA" id="ARBA00003495"/>
    </source>
</evidence>
<dbReference type="GO" id="GO:0006226">
    <property type="term" value="P:dUMP biosynthetic process"/>
    <property type="evidence" value="ECO:0007669"/>
    <property type="project" value="InterPro"/>
</dbReference>
<dbReference type="EC" id="3.6.1.23" evidence="3"/>
<dbReference type="GO" id="GO:0046081">
    <property type="term" value="P:dUTP catabolic process"/>
    <property type="evidence" value="ECO:0007669"/>
    <property type="project" value="InterPro"/>
</dbReference>
<reference evidence="6" key="1">
    <citation type="journal article" date="2017" name="Science">
        <title>Giant viruses with an expanded complement of translation system components.</title>
        <authorList>
            <person name="Schulz F."/>
            <person name="Yutin N."/>
            <person name="Ivanova N.N."/>
            <person name="Ortega D.R."/>
            <person name="Lee T.K."/>
            <person name="Vierheilig J."/>
            <person name="Daims H."/>
            <person name="Horn M."/>
            <person name="Wagner M."/>
            <person name="Jensen G.J."/>
            <person name="Kyrpides N.C."/>
            <person name="Koonin E.V."/>
            <person name="Woyke T."/>
        </authorList>
    </citation>
    <scope>NUCLEOTIDE SEQUENCE</scope>
    <source>
        <strain evidence="6">CTV1</strain>
    </source>
</reference>
<protein>
    <recommendedName>
        <fullName evidence="3">dUTP diphosphatase</fullName>
        <ecNumber evidence="3">3.6.1.23</ecNumber>
    </recommendedName>
</protein>